<dbReference type="AlphaFoldDB" id="B0EAL9"/>
<dbReference type="CAZy" id="GH18">
    <property type="family name" value="Glycoside Hydrolase Family 18"/>
</dbReference>
<gene>
    <name evidence="8" type="ORF">EDI_120190</name>
</gene>
<dbReference type="Proteomes" id="UP000008076">
    <property type="component" value="Unassembled WGS sequence"/>
</dbReference>
<dbReference type="SMART" id="SM00636">
    <property type="entry name" value="Glyco_18"/>
    <property type="match status" value="1"/>
</dbReference>
<dbReference type="GO" id="GO:0008061">
    <property type="term" value="F:chitin binding"/>
    <property type="evidence" value="ECO:0007669"/>
    <property type="project" value="InterPro"/>
</dbReference>
<keyword evidence="2 3" id="KW-0326">Glycosidase</keyword>
<feature type="domain" description="GH18" evidence="7">
    <location>
        <begin position="215"/>
        <end position="577"/>
    </location>
</feature>
<dbReference type="VEuPathDB" id="AmoebaDB:EDI_120190"/>
<dbReference type="OrthoDB" id="73875at2759"/>
<evidence type="ECO:0000313" key="8">
    <source>
        <dbReference type="EMBL" id="EDR28415.1"/>
    </source>
</evidence>
<proteinExistence type="inferred from homology"/>
<dbReference type="GO" id="GO:0008843">
    <property type="term" value="F:endochitinase activity"/>
    <property type="evidence" value="ECO:0007669"/>
    <property type="project" value="UniProtKB-EC"/>
</dbReference>
<organism evidence="9">
    <name type="scientific">Entamoeba dispar (strain ATCC PRA-260 / SAW760)</name>
    <dbReference type="NCBI Taxonomy" id="370354"/>
    <lineage>
        <taxon>Eukaryota</taxon>
        <taxon>Amoebozoa</taxon>
        <taxon>Evosea</taxon>
        <taxon>Archamoebae</taxon>
        <taxon>Mastigamoebida</taxon>
        <taxon>Entamoebidae</taxon>
        <taxon>Entamoeba</taxon>
    </lineage>
</organism>
<dbReference type="PANTHER" id="PTHR11177:SF317">
    <property type="entry name" value="CHITINASE 12-RELATED"/>
    <property type="match status" value="1"/>
</dbReference>
<dbReference type="Gene3D" id="3.10.50.10">
    <property type="match status" value="1"/>
</dbReference>
<dbReference type="GO" id="GO:0006032">
    <property type="term" value="P:chitin catabolic process"/>
    <property type="evidence" value="ECO:0007669"/>
    <property type="project" value="TreeGrafter"/>
</dbReference>
<dbReference type="CAZy" id="CBM55">
    <property type="family name" value="Carbohydrate-Binding Module Family 55"/>
</dbReference>
<dbReference type="Gene3D" id="3.20.20.80">
    <property type="entry name" value="Glycosidases"/>
    <property type="match status" value="1"/>
</dbReference>
<dbReference type="eggNOG" id="KOG2806">
    <property type="taxonomic scope" value="Eukaryota"/>
</dbReference>
<dbReference type="OMA" id="WMGNFTA"/>
<dbReference type="EC" id="6.3.2.17" evidence="8"/>
<evidence type="ECO:0000256" key="3">
    <source>
        <dbReference type="RuleBase" id="RU000489"/>
    </source>
</evidence>
<dbReference type="InterPro" id="IPR017853">
    <property type="entry name" value="GH"/>
</dbReference>
<comment type="similarity">
    <text evidence="4">Belongs to the glycosyl hydrolase 18 family.</text>
</comment>
<dbReference type="SUPFAM" id="SSF51445">
    <property type="entry name" value="(Trans)glycosidases"/>
    <property type="match status" value="1"/>
</dbReference>
<dbReference type="InterPro" id="IPR001223">
    <property type="entry name" value="Glyco_hydro18_cat"/>
</dbReference>
<dbReference type="PROSITE" id="PS01095">
    <property type="entry name" value="GH18_1"/>
    <property type="match status" value="1"/>
</dbReference>
<accession>B0EAL9</accession>
<name>B0EAL9_ENTDS</name>
<feature type="signal peptide" evidence="6">
    <location>
        <begin position="1"/>
        <end position="15"/>
    </location>
</feature>
<evidence type="ECO:0000256" key="1">
    <source>
        <dbReference type="ARBA" id="ARBA00022801"/>
    </source>
</evidence>
<dbReference type="InterPro" id="IPR050314">
    <property type="entry name" value="Glycosyl_Hydrlase_18"/>
</dbReference>
<dbReference type="RefSeq" id="XP_001735375.1">
    <property type="nucleotide sequence ID" value="XM_001735323.1"/>
</dbReference>
<keyword evidence="6" id="KW-0732">Signal</keyword>
<dbReference type="InterPro" id="IPR029070">
    <property type="entry name" value="Chitinase_insertion_sf"/>
</dbReference>
<dbReference type="InterPro" id="IPR011583">
    <property type="entry name" value="Chitinase_II/V-like_cat"/>
</dbReference>
<keyword evidence="1 3" id="KW-0378">Hydrolase</keyword>
<reference evidence="9" key="1">
    <citation type="submission" date="2007-12" db="EMBL/GenBank/DDBJ databases">
        <title>Annotation of Entamoeba dispar SAW760.</title>
        <authorList>
            <person name="Lorenzi H."/>
            <person name="Inman J."/>
            <person name="Schobel S."/>
            <person name="Amedeo P."/>
            <person name="Caler E."/>
        </authorList>
    </citation>
    <scope>NUCLEOTIDE SEQUENCE [LARGE SCALE GENOMIC DNA]</scope>
    <source>
        <strain evidence="9">ATCC PRA-260 / SAW760</strain>
    </source>
</reference>
<keyword evidence="8" id="KW-0436">Ligase</keyword>
<evidence type="ECO:0000256" key="6">
    <source>
        <dbReference type="SAM" id="SignalP"/>
    </source>
</evidence>
<dbReference type="PANTHER" id="PTHR11177">
    <property type="entry name" value="CHITINASE"/>
    <property type="match status" value="1"/>
</dbReference>
<sequence length="577" mass="64796">MSLLALIYLTYMANAYNCEGLSNGFYCTDNKNYLWCHGTTEGTPGKCLGETVCKCGRTQYNPCVWSFLDLPDCEKKPGDFFEKLPDSSDTKPDSSESKHESSDTKPDSSEIKPDSSEIKPDSSEIKPDSSEIKPDSSEIKPDSSEIKPDSSDCKLDSSEIKPDSSDCKPDSSEVKPDSSEVKPDSSESKHESSEVKPDSSESKHESSEPEVSVPKKTVAYYTNWAQYRFNSIDGWTCKYTTDNIDPTIVDVINYAFVVFDSTYTVKEYEWNDDQMIPKIVAMKSRNPNLKVLASIGGWNFNFYDSTKHLYSQMAEKQATRATFIKSAMNFARKYNLDGIDIDWEYPANEDQGGRPVDTQSFTLLLKEFREAIDKEAGNGKSKLLLTIAAPAGPWNIKNIEISKFYKYLDWINLMTYDLHGSWDSVTGPHTALYATDGISVDDAVTAYLNAGVPSTKIMLGMAHYGRGWTLKSSSDHEMGSNATGASKSGTCTGENGYLSKYEIDALIPQENIKFDSKSKTMYGYKNDQWFSFDTQETFKYKADYLCKKKLGGVMFWSLDLDKNYVNTKYIKSLIEEC</sequence>
<evidence type="ECO:0000256" key="2">
    <source>
        <dbReference type="ARBA" id="ARBA00023295"/>
    </source>
</evidence>
<dbReference type="Pfam" id="PF00704">
    <property type="entry name" value="Glyco_hydro_18"/>
    <property type="match status" value="1"/>
</dbReference>
<dbReference type="GeneID" id="5880338"/>
<feature type="compositionally biased region" description="Basic and acidic residues" evidence="5">
    <location>
        <begin position="81"/>
        <end position="207"/>
    </location>
</feature>
<dbReference type="KEGG" id="edi:EDI_120190"/>
<dbReference type="GO" id="GO:0004326">
    <property type="term" value="F:tetrahydrofolylpolyglutamate synthase activity"/>
    <property type="evidence" value="ECO:0007669"/>
    <property type="project" value="UniProtKB-EC"/>
</dbReference>
<protein>
    <submittedName>
        <fullName evidence="8">Chitotriosidase-1, putative</fullName>
        <ecNumber evidence="8">3.2.1.14</ecNumber>
        <ecNumber evidence="8">6.3.2.17</ecNumber>
    </submittedName>
</protein>
<evidence type="ECO:0000313" key="9">
    <source>
        <dbReference type="Proteomes" id="UP000008076"/>
    </source>
</evidence>
<dbReference type="EMBL" id="DS548477">
    <property type="protein sequence ID" value="EDR28415.1"/>
    <property type="molecule type" value="Genomic_DNA"/>
</dbReference>
<keyword evidence="9" id="KW-1185">Reference proteome</keyword>
<evidence type="ECO:0000256" key="4">
    <source>
        <dbReference type="RuleBase" id="RU004453"/>
    </source>
</evidence>
<dbReference type="InterPro" id="IPR001579">
    <property type="entry name" value="Glyco_hydro_18_chit_AS"/>
</dbReference>
<evidence type="ECO:0000259" key="7">
    <source>
        <dbReference type="PROSITE" id="PS51910"/>
    </source>
</evidence>
<evidence type="ECO:0000256" key="5">
    <source>
        <dbReference type="SAM" id="MobiDB-lite"/>
    </source>
</evidence>
<dbReference type="GO" id="GO:0005975">
    <property type="term" value="P:carbohydrate metabolic process"/>
    <property type="evidence" value="ECO:0007669"/>
    <property type="project" value="InterPro"/>
</dbReference>
<dbReference type="SUPFAM" id="SSF54556">
    <property type="entry name" value="Chitinase insertion domain"/>
    <property type="match status" value="1"/>
</dbReference>
<dbReference type="GO" id="GO:0005576">
    <property type="term" value="C:extracellular region"/>
    <property type="evidence" value="ECO:0007669"/>
    <property type="project" value="TreeGrafter"/>
</dbReference>
<feature type="chain" id="PRO_5012971706" evidence="6">
    <location>
        <begin position="16"/>
        <end position="577"/>
    </location>
</feature>
<dbReference type="EC" id="3.2.1.14" evidence="8"/>
<dbReference type="PROSITE" id="PS51910">
    <property type="entry name" value="GH18_2"/>
    <property type="match status" value="1"/>
</dbReference>
<feature type="region of interest" description="Disordered" evidence="5">
    <location>
        <begin position="81"/>
        <end position="212"/>
    </location>
</feature>